<accession>A0ABT3RPL2</accession>
<evidence type="ECO:0000313" key="2">
    <source>
        <dbReference type="EMBL" id="MCX2743304.1"/>
    </source>
</evidence>
<gene>
    <name evidence="2" type="ORF">OO013_05475</name>
</gene>
<evidence type="ECO:0000313" key="3">
    <source>
        <dbReference type="Proteomes" id="UP001209885"/>
    </source>
</evidence>
<reference evidence="2 3" key="1">
    <citation type="submission" date="2022-11" db="EMBL/GenBank/DDBJ databases">
        <title>The characterization of three novel Bacteroidetes species and genomic analysis of their roles in tidal elemental geochemical cycles.</title>
        <authorList>
            <person name="Ma K."/>
        </authorList>
    </citation>
    <scope>NUCLEOTIDE SEQUENCE [LARGE SCALE GENOMIC DNA]</scope>
    <source>
        <strain evidence="2 3">M17</strain>
    </source>
</reference>
<dbReference type="Pfam" id="PF14062">
    <property type="entry name" value="DUF4253"/>
    <property type="match status" value="1"/>
</dbReference>
<evidence type="ECO:0000259" key="1">
    <source>
        <dbReference type="Pfam" id="PF14062"/>
    </source>
</evidence>
<dbReference type="Proteomes" id="UP001209885">
    <property type="component" value="Unassembled WGS sequence"/>
</dbReference>
<proteinExistence type="predicted"/>
<dbReference type="InterPro" id="IPR025349">
    <property type="entry name" value="DUF4253"/>
</dbReference>
<sequence>MKLNKKIFSPIWIIVSFVLVNACINKKGFSESEKSMLTNHGYDPELISEVREFSDSEITEKRSAEEYWAFKDSTNYVRFNEKDLVGLKFNESSENATTIVNSLQNKFNQNGYFIYVSESNFGYSPDEITILKTKDKFDILRFEGTSGINYDIFVEDIIEKLSAWDKQYGIKIFGAGFDFIEGEYQKIPGDVKEHAQEVYEFCPDIVDQGTGSVEELEKEMENSKYLFLWWD</sequence>
<dbReference type="EMBL" id="JAPFQN010000003">
    <property type="protein sequence ID" value="MCX2743304.1"/>
    <property type="molecule type" value="Genomic_DNA"/>
</dbReference>
<organism evidence="2 3">
    <name type="scientific">Mangrovivirga halotolerans</name>
    <dbReference type="NCBI Taxonomy" id="2993936"/>
    <lineage>
        <taxon>Bacteria</taxon>
        <taxon>Pseudomonadati</taxon>
        <taxon>Bacteroidota</taxon>
        <taxon>Cytophagia</taxon>
        <taxon>Cytophagales</taxon>
        <taxon>Mangrovivirgaceae</taxon>
        <taxon>Mangrovivirga</taxon>
    </lineage>
</organism>
<keyword evidence="3" id="KW-1185">Reference proteome</keyword>
<name>A0ABT3RPL2_9BACT</name>
<feature type="domain" description="DUF4253" evidence="1">
    <location>
        <begin position="128"/>
        <end position="231"/>
    </location>
</feature>
<comment type="caution">
    <text evidence="2">The sequence shown here is derived from an EMBL/GenBank/DDBJ whole genome shotgun (WGS) entry which is preliminary data.</text>
</comment>
<dbReference type="RefSeq" id="WP_266055680.1">
    <property type="nucleotide sequence ID" value="NZ_JAPFQN010000003.1"/>
</dbReference>
<protein>
    <submittedName>
        <fullName evidence="2">DUF4253 domain-containing protein</fullName>
    </submittedName>
</protein>